<evidence type="ECO:0000256" key="7">
    <source>
        <dbReference type="ARBA" id="ARBA00023326"/>
    </source>
</evidence>
<name>A0A8H5B508_9AGAR</name>
<comment type="caution">
    <text evidence="12">The sequence shown here is derived from an EMBL/GenBank/DDBJ whole genome shotgun (WGS) entry which is preliminary data.</text>
</comment>
<reference evidence="12 13" key="1">
    <citation type="journal article" date="2020" name="ISME J.">
        <title>Uncovering the hidden diversity of litter-decomposition mechanisms in mushroom-forming fungi.</title>
        <authorList>
            <person name="Floudas D."/>
            <person name="Bentzer J."/>
            <person name="Ahren D."/>
            <person name="Johansson T."/>
            <person name="Persson P."/>
            <person name="Tunlid A."/>
        </authorList>
    </citation>
    <scope>NUCLEOTIDE SEQUENCE [LARGE SCALE GENOMIC DNA]</scope>
    <source>
        <strain evidence="12 13">CBS 101986</strain>
    </source>
</reference>
<dbReference type="OrthoDB" id="3012298at2759"/>
<dbReference type="CDD" id="cd00598">
    <property type="entry name" value="GH18_chitinase-like"/>
    <property type="match status" value="1"/>
</dbReference>
<dbReference type="AlphaFoldDB" id="A0A8H5B508"/>
<evidence type="ECO:0000313" key="13">
    <source>
        <dbReference type="Proteomes" id="UP000567179"/>
    </source>
</evidence>
<dbReference type="GO" id="GO:0006032">
    <property type="term" value="P:chitin catabolic process"/>
    <property type="evidence" value="ECO:0007669"/>
    <property type="project" value="UniProtKB-KW"/>
</dbReference>
<dbReference type="GO" id="GO:0008843">
    <property type="term" value="F:endochitinase activity"/>
    <property type="evidence" value="ECO:0007669"/>
    <property type="project" value="UniProtKB-EC"/>
</dbReference>
<dbReference type="Proteomes" id="UP000567179">
    <property type="component" value="Unassembled WGS sequence"/>
</dbReference>
<dbReference type="EC" id="3.2.1.14" evidence="2"/>
<protein>
    <recommendedName>
        <fullName evidence="2">chitinase</fullName>
        <ecNumber evidence="2">3.2.1.14</ecNumber>
    </recommendedName>
</protein>
<dbReference type="Gene3D" id="3.20.20.80">
    <property type="entry name" value="Glycosidases"/>
    <property type="match status" value="1"/>
</dbReference>
<dbReference type="InterPro" id="IPR017853">
    <property type="entry name" value="GH"/>
</dbReference>
<evidence type="ECO:0000256" key="9">
    <source>
        <dbReference type="RuleBase" id="RU004453"/>
    </source>
</evidence>
<keyword evidence="6 8" id="KW-0326">Glycosidase</keyword>
<dbReference type="InterPro" id="IPR001579">
    <property type="entry name" value="Glyco_hydro_18_chit_AS"/>
</dbReference>
<evidence type="ECO:0000256" key="3">
    <source>
        <dbReference type="ARBA" id="ARBA00022801"/>
    </source>
</evidence>
<feature type="signal peptide" evidence="10">
    <location>
        <begin position="1"/>
        <end position="27"/>
    </location>
</feature>
<evidence type="ECO:0000256" key="5">
    <source>
        <dbReference type="ARBA" id="ARBA00023277"/>
    </source>
</evidence>
<evidence type="ECO:0000313" key="12">
    <source>
        <dbReference type="EMBL" id="KAF5316163.1"/>
    </source>
</evidence>
<keyword evidence="3 8" id="KW-0378">Hydrolase</keyword>
<evidence type="ECO:0000259" key="11">
    <source>
        <dbReference type="PROSITE" id="PS51910"/>
    </source>
</evidence>
<dbReference type="SUPFAM" id="SSF51445">
    <property type="entry name" value="(Trans)glycosidases"/>
    <property type="match status" value="1"/>
</dbReference>
<dbReference type="PANTHER" id="PTHR45708:SF49">
    <property type="entry name" value="ENDOCHITINASE"/>
    <property type="match status" value="1"/>
</dbReference>
<keyword evidence="4" id="KW-0146">Chitin degradation</keyword>
<dbReference type="PANTHER" id="PTHR45708">
    <property type="entry name" value="ENDOCHITINASE"/>
    <property type="match status" value="1"/>
</dbReference>
<keyword evidence="10" id="KW-0732">Signal</keyword>
<evidence type="ECO:0000256" key="1">
    <source>
        <dbReference type="ARBA" id="ARBA00000822"/>
    </source>
</evidence>
<evidence type="ECO:0000256" key="8">
    <source>
        <dbReference type="RuleBase" id="RU000489"/>
    </source>
</evidence>
<dbReference type="PROSITE" id="PS01095">
    <property type="entry name" value="GH18_1"/>
    <property type="match status" value="1"/>
</dbReference>
<accession>A0A8H5B508</accession>
<dbReference type="EMBL" id="JAACJJ010000042">
    <property type="protein sequence ID" value="KAF5316163.1"/>
    <property type="molecule type" value="Genomic_DNA"/>
</dbReference>
<dbReference type="InterPro" id="IPR050542">
    <property type="entry name" value="Glycosyl_Hydrlase18_Chitinase"/>
</dbReference>
<organism evidence="12 13">
    <name type="scientific">Psilocybe cf. subviscida</name>
    <dbReference type="NCBI Taxonomy" id="2480587"/>
    <lineage>
        <taxon>Eukaryota</taxon>
        <taxon>Fungi</taxon>
        <taxon>Dikarya</taxon>
        <taxon>Basidiomycota</taxon>
        <taxon>Agaricomycotina</taxon>
        <taxon>Agaricomycetes</taxon>
        <taxon>Agaricomycetidae</taxon>
        <taxon>Agaricales</taxon>
        <taxon>Agaricineae</taxon>
        <taxon>Strophariaceae</taxon>
        <taxon>Psilocybe</taxon>
    </lineage>
</organism>
<keyword evidence="7" id="KW-0624">Polysaccharide degradation</keyword>
<dbReference type="InterPro" id="IPR001223">
    <property type="entry name" value="Glyco_hydro18_cat"/>
</dbReference>
<comment type="similarity">
    <text evidence="9">Belongs to the glycosyl hydrolase 18 family.</text>
</comment>
<feature type="chain" id="PRO_5034302277" description="chitinase" evidence="10">
    <location>
        <begin position="28"/>
        <end position="336"/>
    </location>
</feature>
<sequence length="336" mass="35862">MKFNATLTASFGIFALAMISSIRGAFASPLSTLEPATLDLLDHDAREILERATPAAPHFVVYADTYDGNTGPPAASALKGYNVFALSFLLLEGAWDKAYEWTTLTDAQRSSIKSQYASAGIKLIVSVFGSTDVPTSTNADPVATANTMAAWVKKYNLDGIDVDYEDFNAFDAGDGKAEAWLISFTKQLRVQLPQGTYLLTHAPVAPWFSPSKWGGGGYLKVHSSVGSLIDWYNVQFYNQGASEYTTCAGLLTTSSSIWPQTALFQISASGVPLSKLVIGKPSTAGEASNGFMSTSTLAGCLSQAKAKGWNAGAMVWQFKDAPSSWITAVRASAWPV</sequence>
<dbReference type="Pfam" id="PF00704">
    <property type="entry name" value="Glyco_hydro_18"/>
    <property type="match status" value="1"/>
</dbReference>
<evidence type="ECO:0000256" key="10">
    <source>
        <dbReference type="SAM" id="SignalP"/>
    </source>
</evidence>
<dbReference type="GO" id="GO:0000272">
    <property type="term" value="P:polysaccharide catabolic process"/>
    <property type="evidence" value="ECO:0007669"/>
    <property type="project" value="UniProtKB-KW"/>
</dbReference>
<gene>
    <name evidence="12" type="ORF">D9619_006294</name>
</gene>
<comment type="catalytic activity">
    <reaction evidence="1">
        <text>Random endo-hydrolysis of N-acetyl-beta-D-glucosaminide (1-&gt;4)-beta-linkages in chitin and chitodextrins.</text>
        <dbReference type="EC" id="3.2.1.14"/>
    </reaction>
</comment>
<proteinExistence type="inferred from homology"/>
<dbReference type="PROSITE" id="PS51910">
    <property type="entry name" value="GH18_2"/>
    <property type="match status" value="1"/>
</dbReference>
<evidence type="ECO:0000256" key="6">
    <source>
        <dbReference type="ARBA" id="ARBA00023295"/>
    </source>
</evidence>
<keyword evidence="5" id="KW-0119">Carbohydrate metabolism</keyword>
<keyword evidence="13" id="KW-1185">Reference proteome</keyword>
<evidence type="ECO:0000256" key="2">
    <source>
        <dbReference type="ARBA" id="ARBA00012729"/>
    </source>
</evidence>
<feature type="domain" description="GH18" evidence="11">
    <location>
        <begin position="57"/>
        <end position="336"/>
    </location>
</feature>
<evidence type="ECO:0000256" key="4">
    <source>
        <dbReference type="ARBA" id="ARBA00023024"/>
    </source>
</evidence>